<reference evidence="3 4" key="1">
    <citation type="submission" date="2020-01" db="EMBL/GenBank/DDBJ databases">
        <title>A novel Bacillus sp. from Pasinler.</title>
        <authorList>
            <person name="Adiguzel A."/>
            <person name="Ay H."/>
            <person name="Baltaci M.O."/>
        </authorList>
    </citation>
    <scope>NUCLEOTIDE SEQUENCE [LARGE SCALE GENOMIC DNA]</scope>
    <source>
        <strain evidence="3 4">P1</strain>
    </source>
</reference>
<evidence type="ECO:0000313" key="3">
    <source>
        <dbReference type="EMBL" id="NCU16166.1"/>
    </source>
</evidence>
<evidence type="ECO:0000313" key="4">
    <source>
        <dbReference type="Proteomes" id="UP000743899"/>
    </source>
</evidence>
<dbReference type="InterPro" id="IPR025953">
    <property type="entry name" value="YlbD_coat"/>
</dbReference>
<evidence type="ECO:0000256" key="2">
    <source>
        <dbReference type="SAM" id="MobiDB-lite"/>
    </source>
</evidence>
<dbReference type="EMBL" id="JAACYS010000001">
    <property type="protein sequence ID" value="NCU16166.1"/>
    <property type="molecule type" value="Genomic_DNA"/>
</dbReference>
<name>A0ABW9ZYK1_9BACI</name>
<proteinExistence type="predicted"/>
<evidence type="ECO:0008006" key="5">
    <source>
        <dbReference type="Google" id="ProtNLM"/>
    </source>
</evidence>
<protein>
    <recommendedName>
        <fullName evidence="5">Coat protein YlbD-like</fullName>
    </recommendedName>
</protein>
<gene>
    <name evidence="3" type="ORF">GW534_00055</name>
</gene>
<accession>A0ABW9ZYK1</accession>
<organism evidence="3 4">
    <name type="scientific">Pallidibacillus pasinlerensis</name>
    <dbReference type="NCBI Taxonomy" id="2703818"/>
    <lineage>
        <taxon>Bacteria</taxon>
        <taxon>Bacillati</taxon>
        <taxon>Bacillota</taxon>
        <taxon>Bacilli</taxon>
        <taxon>Bacillales</taxon>
        <taxon>Bacillaceae</taxon>
        <taxon>Pallidibacillus</taxon>
    </lineage>
</organism>
<keyword evidence="4" id="KW-1185">Reference proteome</keyword>
<feature type="region of interest" description="Disordered" evidence="2">
    <location>
        <begin position="119"/>
        <end position="144"/>
    </location>
</feature>
<evidence type="ECO:0000256" key="1">
    <source>
        <dbReference type="SAM" id="Coils"/>
    </source>
</evidence>
<keyword evidence="1" id="KW-0175">Coiled coil</keyword>
<feature type="compositionally biased region" description="Basic and acidic residues" evidence="2">
    <location>
        <begin position="64"/>
        <end position="74"/>
    </location>
</feature>
<feature type="coiled-coil region" evidence="1">
    <location>
        <begin position="91"/>
        <end position="118"/>
    </location>
</feature>
<dbReference type="Pfam" id="PF14071">
    <property type="entry name" value="YlbD_coat"/>
    <property type="match status" value="1"/>
</dbReference>
<comment type="caution">
    <text evidence="3">The sequence shown here is derived from an EMBL/GenBank/DDBJ whole genome shotgun (WGS) entry which is preliminary data.</text>
</comment>
<feature type="region of interest" description="Disordered" evidence="2">
    <location>
        <begin position="52"/>
        <end position="74"/>
    </location>
</feature>
<sequence>MTKTKTKKVDEFKQFVKRHPDLIKEVRKGNTTWQQLFEEWYLLGEDDPSWRKYKRESSKQSANKKTEKDSDEKTGSELFMQIINYVKKLDMDQVQQHIEQLNTAIESLQQFLTEMNKNQNETDGMNNMRGRRRGPRNPFAFRKD</sequence>
<dbReference type="RefSeq" id="WP_161919003.1">
    <property type="nucleotide sequence ID" value="NZ_JAACYS010000001.1"/>
</dbReference>
<dbReference type="Proteomes" id="UP000743899">
    <property type="component" value="Unassembled WGS sequence"/>
</dbReference>